<organism evidence="2 3">
    <name type="scientific">Cyclocybe aegerita</name>
    <name type="common">Black poplar mushroom</name>
    <name type="synonym">Agrocybe aegerita</name>
    <dbReference type="NCBI Taxonomy" id="1973307"/>
    <lineage>
        <taxon>Eukaryota</taxon>
        <taxon>Fungi</taxon>
        <taxon>Dikarya</taxon>
        <taxon>Basidiomycota</taxon>
        <taxon>Agaricomycotina</taxon>
        <taxon>Agaricomycetes</taxon>
        <taxon>Agaricomycetidae</taxon>
        <taxon>Agaricales</taxon>
        <taxon>Agaricineae</taxon>
        <taxon>Bolbitiaceae</taxon>
        <taxon>Cyclocybe</taxon>
    </lineage>
</organism>
<dbReference type="OrthoDB" id="3229088at2759"/>
<protein>
    <recommendedName>
        <fullName evidence="1">F-box domain-containing protein</fullName>
    </recommendedName>
</protein>
<feature type="domain" description="F-box" evidence="1">
    <location>
        <begin position="91"/>
        <end position="137"/>
    </location>
</feature>
<evidence type="ECO:0000313" key="2">
    <source>
        <dbReference type="EMBL" id="CAA7263011.1"/>
    </source>
</evidence>
<sequence>MQICPNCNMDVLNTPESPSTSPIASLLTTNNPPEPREAAIAHQIITSSKTQTAQITRLIEKVYSILDGLTSRREEYERNTFLHQNVVRNIRRIPPDVLLEIFSHTIVDGDPNDIWAVVEVCRRWREVAFSTPTLWSTFPIHKGTSAASILSRLSRSLQLSHSTPFKLSISYGVPYPICPLQVVASPHLKRVTHLTVGNFPRSNESTFFAPSNPRLVQWTALRSLHLQFADTESPEASRITVFQHAPLLQDVDFNLTDRWRILFGIGNILLPWSQLRKFSASNVTLDGVFTVLRAASVLDECYLDFTETSMPSNIGSLSHQSLTTLHVTLRDEQVAHELFNRLTVPLLRKLSVDVPALDTAAVCDLIERSSCGLTFLSAPMAHFRESDDLSTPLRRLFSLLPDVTELCIPFSFASFKGVRARLVLSLPQLRHLSLKVTDSLEMAIPDLIALRCLVYANVPPLETIIFTSEKCHLYGLAPPSPHYGGPQAQSLQRWDHELGELSHFVKVGAVKDDTGFHRDLDRILSLISAESESGISGECLCLTEGQNVVSKLQELLGQLPVSLSLQRGRISAILALWLPRIKEYLASFGWIENSLAKTLVYTQRQGLLSVKVRDRKKDRFASFALQDGYLTLYTKGDVLE</sequence>
<accession>A0A8S0VZ06</accession>
<dbReference type="Gene3D" id="1.20.1280.50">
    <property type="match status" value="1"/>
</dbReference>
<evidence type="ECO:0000259" key="1">
    <source>
        <dbReference type="Pfam" id="PF12937"/>
    </source>
</evidence>
<dbReference type="EMBL" id="CACVBS010000038">
    <property type="protein sequence ID" value="CAA7263011.1"/>
    <property type="molecule type" value="Genomic_DNA"/>
</dbReference>
<dbReference type="SUPFAM" id="SSF81383">
    <property type="entry name" value="F-box domain"/>
    <property type="match status" value="1"/>
</dbReference>
<dbReference type="Proteomes" id="UP000467700">
    <property type="component" value="Unassembled WGS sequence"/>
</dbReference>
<dbReference type="AlphaFoldDB" id="A0A8S0VZ06"/>
<gene>
    <name evidence="2" type="ORF">AAE3_LOCUS5376</name>
</gene>
<dbReference type="Pfam" id="PF12937">
    <property type="entry name" value="F-box-like"/>
    <property type="match status" value="1"/>
</dbReference>
<name>A0A8S0VZ06_CYCAE</name>
<proteinExistence type="predicted"/>
<dbReference type="InterPro" id="IPR001810">
    <property type="entry name" value="F-box_dom"/>
</dbReference>
<dbReference type="InterPro" id="IPR036047">
    <property type="entry name" value="F-box-like_dom_sf"/>
</dbReference>
<keyword evidence="3" id="KW-1185">Reference proteome</keyword>
<evidence type="ECO:0000313" key="3">
    <source>
        <dbReference type="Proteomes" id="UP000467700"/>
    </source>
</evidence>
<reference evidence="2 3" key="1">
    <citation type="submission" date="2020-01" db="EMBL/GenBank/DDBJ databases">
        <authorList>
            <person name="Gupta K D."/>
        </authorList>
    </citation>
    <scope>NUCLEOTIDE SEQUENCE [LARGE SCALE GENOMIC DNA]</scope>
</reference>
<comment type="caution">
    <text evidence="2">The sequence shown here is derived from an EMBL/GenBank/DDBJ whole genome shotgun (WGS) entry which is preliminary data.</text>
</comment>